<feature type="non-terminal residue" evidence="2">
    <location>
        <position position="1"/>
    </location>
</feature>
<reference evidence="2" key="1">
    <citation type="submission" date="2023-10" db="EMBL/GenBank/DDBJ databases">
        <title>Genome assembly of Pristionchus species.</title>
        <authorList>
            <person name="Yoshida K."/>
            <person name="Sommer R.J."/>
        </authorList>
    </citation>
    <scope>NUCLEOTIDE SEQUENCE</scope>
    <source>
        <strain evidence="2">RS0144</strain>
    </source>
</reference>
<dbReference type="AlphaFoldDB" id="A0AAV5SH82"/>
<keyword evidence="3" id="KW-1185">Reference proteome</keyword>
<name>A0AAV5SH82_9BILA</name>
<dbReference type="InterPro" id="IPR040854">
    <property type="entry name" value="ZSWIM9"/>
</dbReference>
<organism evidence="2 3">
    <name type="scientific">Pristionchus entomophagus</name>
    <dbReference type="NCBI Taxonomy" id="358040"/>
    <lineage>
        <taxon>Eukaryota</taxon>
        <taxon>Metazoa</taxon>
        <taxon>Ecdysozoa</taxon>
        <taxon>Nematoda</taxon>
        <taxon>Chromadorea</taxon>
        <taxon>Rhabditida</taxon>
        <taxon>Rhabditina</taxon>
        <taxon>Diplogasteromorpha</taxon>
        <taxon>Diplogasteroidea</taxon>
        <taxon>Neodiplogasteridae</taxon>
        <taxon>Pristionchus</taxon>
    </lineage>
</organism>
<dbReference type="EMBL" id="BTSX01000001">
    <property type="protein sequence ID" value="GMS79404.1"/>
    <property type="molecule type" value="Genomic_DNA"/>
</dbReference>
<sequence length="140" mass="16209">SDSTSDDFSSTPSTNDDAFIHLDAKFSSFEEFRLSMEDWMNRNYQPFRIASSEKLNHCEPTVDDSICYRYLVYHCIHYGNPRKRGEGRRPNQNYLACGCGATIRLKYYDTDKCLKITTFKIEHSNHGLSAKSFAKLQTKL</sequence>
<feature type="domain" description="ZSWIM3 N-terminal" evidence="1">
    <location>
        <begin position="21"/>
        <end position="124"/>
    </location>
</feature>
<evidence type="ECO:0000259" key="1">
    <source>
        <dbReference type="Pfam" id="PF21599"/>
    </source>
</evidence>
<comment type="caution">
    <text evidence="2">The sequence shown here is derived from an EMBL/GenBank/DDBJ whole genome shotgun (WGS) entry which is preliminary data.</text>
</comment>
<dbReference type="Proteomes" id="UP001432027">
    <property type="component" value="Unassembled WGS sequence"/>
</dbReference>
<feature type="non-terminal residue" evidence="2">
    <location>
        <position position="140"/>
    </location>
</feature>
<protein>
    <recommendedName>
        <fullName evidence="1">ZSWIM3 N-terminal domain-containing protein</fullName>
    </recommendedName>
</protein>
<dbReference type="Pfam" id="PF21599">
    <property type="entry name" value="ZSWIM3_N"/>
    <property type="match status" value="1"/>
</dbReference>
<evidence type="ECO:0000313" key="3">
    <source>
        <dbReference type="Proteomes" id="UP001432027"/>
    </source>
</evidence>
<gene>
    <name evidence="2" type="ORF">PENTCL1PPCAC_1579</name>
</gene>
<evidence type="ECO:0000313" key="2">
    <source>
        <dbReference type="EMBL" id="GMS79404.1"/>
    </source>
</evidence>
<dbReference type="PANTHER" id="PTHR47086:SF4">
    <property type="entry name" value="BTB DOMAIN-CONTAINING PROTEIN"/>
    <property type="match status" value="1"/>
</dbReference>
<accession>A0AAV5SH82</accession>
<dbReference type="InterPro" id="IPR048325">
    <property type="entry name" value="ZSWIM3_N"/>
</dbReference>
<proteinExistence type="predicted"/>
<dbReference type="PANTHER" id="PTHR47086">
    <property type="entry name" value="BTB DOMAIN-CONTAINING PROTEIN"/>
    <property type="match status" value="1"/>
</dbReference>